<keyword evidence="2 5" id="KW-0812">Transmembrane</keyword>
<feature type="domain" description="GtrA/DPMS transmembrane" evidence="6">
    <location>
        <begin position="11"/>
        <end position="138"/>
    </location>
</feature>
<keyword evidence="4 5" id="KW-0472">Membrane</keyword>
<organism evidence="7 8">
    <name type="scientific">Candidatus Kaiserbacteria bacterium GW2011_GWB1_52_6</name>
    <dbReference type="NCBI Taxonomy" id="1618674"/>
    <lineage>
        <taxon>Bacteria</taxon>
        <taxon>Candidatus Kaiseribacteriota</taxon>
    </lineage>
</organism>
<dbReference type="InterPro" id="IPR007267">
    <property type="entry name" value="GtrA_DPMS_TM"/>
</dbReference>
<dbReference type="GO" id="GO:0016020">
    <property type="term" value="C:membrane"/>
    <property type="evidence" value="ECO:0007669"/>
    <property type="project" value="UniProtKB-SubCell"/>
</dbReference>
<feature type="transmembrane region" description="Helical" evidence="5">
    <location>
        <begin position="80"/>
        <end position="106"/>
    </location>
</feature>
<sequence>MKVFFSRKFLRYGLIGILNFSLSIGIFNFFIWISGITRGTPITVFSAITFAIVVTHSFFWNKFHVFESKEISHRREYIMFFLVSGTVAIVNVGIISLLVNVIGAPLSISEKLWANIALCITIPVAVLGNFLGYSFIVFREKGPGVPVEPTIS</sequence>
<evidence type="ECO:0000256" key="1">
    <source>
        <dbReference type="ARBA" id="ARBA00004141"/>
    </source>
</evidence>
<protein>
    <submittedName>
        <fullName evidence="7">Membrane protein, GtrA superfamily</fullName>
    </submittedName>
</protein>
<keyword evidence="3 5" id="KW-1133">Transmembrane helix</keyword>
<evidence type="ECO:0000313" key="7">
    <source>
        <dbReference type="EMBL" id="KKW26473.1"/>
    </source>
</evidence>
<feature type="transmembrane region" description="Helical" evidence="5">
    <location>
        <begin position="39"/>
        <end position="59"/>
    </location>
</feature>
<feature type="transmembrane region" description="Helical" evidence="5">
    <location>
        <begin position="12"/>
        <end position="33"/>
    </location>
</feature>
<proteinExistence type="predicted"/>
<comment type="caution">
    <text evidence="7">The sequence shown here is derived from an EMBL/GenBank/DDBJ whole genome shotgun (WGS) entry which is preliminary data.</text>
</comment>
<name>A0A0G1X5P4_9BACT</name>
<comment type="subcellular location">
    <subcellularLocation>
        <location evidence="1">Membrane</location>
        <topology evidence="1">Multi-pass membrane protein</topology>
    </subcellularLocation>
</comment>
<dbReference type="EMBL" id="LCRA01000023">
    <property type="protein sequence ID" value="KKW26473.1"/>
    <property type="molecule type" value="Genomic_DNA"/>
</dbReference>
<evidence type="ECO:0000256" key="5">
    <source>
        <dbReference type="SAM" id="Phobius"/>
    </source>
</evidence>
<dbReference type="GO" id="GO:0000271">
    <property type="term" value="P:polysaccharide biosynthetic process"/>
    <property type="evidence" value="ECO:0007669"/>
    <property type="project" value="InterPro"/>
</dbReference>
<evidence type="ECO:0000259" key="6">
    <source>
        <dbReference type="Pfam" id="PF04138"/>
    </source>
</evidence>
<gene>
    <name evidence="7" type="ORF">UY70_C0023G0008</name>
</gene>
<evidence type="ECO:0000256" key="4">
    <source>
        <dbReference type="ARBA" id="ARBA00023136"/>
    </source>
</evidence>
<dbReference type="Proteomes" id="UP000034185">
    <property type="component" value="Unassembled WGS sequence"/>
</dbReference>
<evidence type="ECO:0000256" key="3">
    <source>
        <dbReference type="ARBA" id="ARBA00022989"/>
    </source>
</evidence>
<dbReference type="Pfam" id="PF04138">
    <property type="entry name" value="GtrA_DPMS_TM"/>
    <property type="match status" value="1"/>
</dbReference>
<dbReference type="AlphaFoldDB" id="A0A0G1X5P4"/>
<reference evidence="7 8" key="1">
    <citation type="journal article" date="2015" name="Nature">
        <title>rRNA introns, odd ribosomes, and small enigmatic genomes across a large radiation of phyla.</title>
        <authorList>
            <person name="Brown C.T."/>
            <person name="Hug L.A."/>
            <person name="Thomas B.C."/>
            <person name="Sharon I."/>
            <person name="Castelle C.J."/>
            <person name="Singh A."/>
            <person name="Wilkins M.J."/>
            <person name="Williams K.H."/>
            <person name="Banfield J.F."/>
        </authorList>
    </citation>
    <scope>NUCLEOTIDE SEQUENCE [LARGE SCALE GENOMIC DNA]</scope>
</reference>
<feature type="transmembrane region" description="Helical" evidence="5">
    <location>
        <begin position="112"/>
        <end position="131"/>
    </location>
</feature>
<accession>A0A0G1X5P4</accession>
<evidence type="ECO:0000256" key="2">
    <source>
        <dbReference type="ARBA" id="ARBA00022692"/>
    </source>
</evidence>
<evidence type="ECO:0000313" key="8">
    <source>
        <dbReference type="Proteomes" id="UP000034185"/>
    </source>
</evidence>